<dbReference type="Proteomes" id="UP000280668">
    <property type="component" value="Unassembled WGS sequence"/>
</dbReference>
<keyword evidence="3" id="KW-0804">Transcription</keyword>
<evidence type="ECO:0000256" key="3">
    <source>
        <dbReference type="ARBA" id="ARBA00023163"/>
    </source>
</evidence>
<dbReference type="CDD" id="cd07377">
    <property type="entry name" value="WHTH_GntR"/>
    <property type="match status" value="1"/>
</dbReference>
<comment type="caution">
    <text evidence="5">The sequence shown here is derived from an EMBL/GenBank/DDBJ whole genome shotgun (WGS) entry which is preliminary data.</text>
</comment>
<accession>A0A3N2BE52</accession>
<dbReference type="SUPFAM" id="SSF46785">
    <property type="entry name" value="Winged helix' DNA-binding domain"/>
    <property type="match status" value="1"/>
</dbReference>
<feature type="domain" description="HTH gntR-type" evidence="4">
    <location>
        <begin position="13"/>
        <end position="81"/>
    </location>
</feature>
<dbReference type="PANTHER" id="PTHR38445:SF9">
    <property type="entry name" value="HTH-TYPE TRANSCRIPTIONAL REPRESSOR YTRA"/>
    <property type="match status" value="1"/>
</dbReference>
<dbReference type="PANTHER" id="PTHR38445">
    <property type="entry name" value="HTH-TYPE TRANSCRIPTIONAL REPRESSOR YTRA"/>
    <property type="match status" value="1"/>
</dbReference>
<dbReference type="InterPro" id="IPR000524">
    <property type="entry name" value="Tscrpt_reg_HTH_GntR"/>
</dbReference>
<gene>
    <name evidence="5" type="ORF">EDD31_1891</name>
</gene>
<reference evidence="5 6" key="1">
    <citation type="submission" date="2018-11" db="EMBL/GenBank/DDBJ databases">
        <title>Sequencing the genomes of 1000 actinobacteria strains.</title>
        <authorList>
            <person name="Klenk H.-P."/>
        </authorList>
    </citation>
    <scope>NUCLEOTIDE SEQUENCE [LARGE SCALE GENOMIC DNA]</scope>
    <source>
        <strain evidence="5 6">DSM 11294</strain>
    </source>
</reference>
<evidence type="ECO:0000313" key="6">
    <source>
        <dbReference type="Proteomes" id="UP000280668"/>
    </source>
</evidence>
<dbReference type="PROSITE" id="PS50949">
    <property type="entry name" value="HTH_GNTR"/>
    <property type="match status" value="1"/>
</dbReference>
<protein>
    <submittedName>
        <fullName evidence="5">GntR family transcriptional regulator</fullName>
    </submittedName>
</protein>
<dbReference type="RefSeq" id="WP_123303916.1">
    <property type="nucleotide sequence ID" value="NZ_RKHK01000001.1"/>
</dbReference>
<dbReference type="AlphaFoldDB" id="A0A3N2BE52"/>
<evidence type="ECO:0000313" key="5">
    <source>
        <dbReference type="EMBL" id="ROR73505.1"/>
    </source>
</evidence>
<evidence type="ECO:0000256" key="1">
    <source>
        <dbReference type="ARBA" id="ARBA00023015"/>
    </source>
</evidence>
<dbReference type="Pfam" id="PF00392">
    <property type="entry name" value="GntR"/>
    <property type="match status" value="1"/>
</dbReference>
<keyword evidence="6" id="KW-1185">Reference proteome</keyword>
<dbReference type="GO" id="GO:0003700">
    <property type="term" value="F:DNA-binding transcription factor activity"/>
    <property type="evidence" value="ECO:0007669"/>
    <property type="project" value="InterPro"/>
</dbReference>
<proteinExistence type="predicted"/>
<dbReference type="GO" id="GO:0003677">
    <property type="term" value="F:DNA binding"/>
    <property type="evidence" value="ECO:0007669"/>
    <property type="project" value="UniProtKB-KW"/>
</dbReference>
<organism evidence="5 6">
    <name type="scientific">Bogoriella caseilytica</name>
    <dbReference type="NCBI Taxonomy" id="56055"/>
    <lineage>
        <taxon>Bacteria</taxon>
        <taxon>Bacillati</taxon>
        <taxon>Actinomycetota</taxon>
        <taxon>Actinomycetes</taxon>
        <taxon>Micrococcales</taxon>
        <taxon>Bogoriellaceae</taxon>
        <taxon>Bogoriella</taxon>
    </lineage>
</organism>
<evidence type="ECO:0000256" key="2">
    <source>
        <dbReference type="ARBA" id="ARBA00023125"/>
    </source>
</evidence>
<keyword evidence="1" id="KW-0805">Transcription regulation</keyword>
<evidence type="ECO:0000259" key="4">
    <source>
        <dbReference type="PROSITE" id="PS50949"/>
    </source>
</evidence>
<dbReference type="OrthoDB" id="4307011at2"/>
<dbReference type="InterPro" id="IPR036390">
    <property type="entry name" value="WH_DNA-bd_sf"/>
</dbReference>
<dbReference type="InterPro" id="IPR036388">
    <property type="entry name" value="WH-like_DNA-bd_sf"/>
</dbReference>
<dbReference type="Gene3D" id="1.10.10.10">
    <property type="entry name" value="Winged helix-like DNA-binding domain superfamily/Winged helix DNA-binding domain"/>
    <property type="match status" value="1"/>
</dbReference>
<dbReference type="SMART" id="SM00345">
    <property type="entry name" value="HTH_GNTR"/>
    <property type="match status" value="1"/>
</dbReference>
<dbReference type="EMBL" id="RKHK01000001">
    <property type="protein sequence ID" value="ROR73505.1"/>
    <property type="molecule type" value="Genomic_DNA"/>
</dbReference>
<keyword evidence="2" id="KW-0238">DNA-binding</keyword>
<sequence length="119" mass="12737">MIMQITIALDSGSPPFEQIREQIAGLVAAGHLCPGDRLPTVRDLAADLGVAVGTVRRAYSELEGQGVVSSRPRHGTVVTAESHESRVAIRRAVRDLVRQAREAGLSDNEILDVVRGSLT</sequence>
<name>A0A3N2BE52_9MICO</name>